<dbReference type="InterPro" id="IPR013096">
    <property type="entry name" value="Cupin_2"/>
</dbReference>
<dbReference type="OrthoDB" id="9792093at2"/>
<reference evidence="4 6" key="2">
    <citation type="submission" date="2020-12" db="EMBL/GenBank/DDBJ databases">
        <title>Draft genome sequence of Halomonas pacifica strain CARE-V15.</title>
        <authorList>
            <person name="Vignesh N."/>
            <person name="Thabitha A."/>
            <person name="Saravanan R."/>
            <person name="Manigandan V."/>
        </authorList>
    </citation>
    <scope>NUCLEOTIDE SEQUENCE [LARGE SCALE GENOMIC DNA]</scope>
    <source>
        <strain evidence="4 6">CARE-V15</strain>
    </source>
</reference>
<dbReference type="InterPro" id="IPR001387">
    <property type="entry name" value="Cro/C1-type_HTH"/>
</dbReference>
<evidence type="ECO:0000256" key="1">
    <source>
        <dbReference type="ARBA" id="ARBA00023125"/>
    </source>
</evidence>
<protein>
    <submittedName>
        <fullName evidence="3">DNA-binding protein</fullName>
    </submittedName>
    <submittedName>
        <fullName evidence="4">Helix-turn-helix domain-containing protein</fullName>
    </submittedName>
</protein>
<dbReference type="Pfam" id="PF07883">
    <property type="entry name" value="Cupin_2"/>
    <property type="match status" value="1"/>
</dbReference>
<dbReference type="CDD" id="cd02209">
    <property type="entry name" value="cupin_XRE_C"/>
    <property type="match status" value="1"/>
</dbReference>
<evidence type="ECO:0000313" key="4">
    <source>
        <dbReference type="EMBL" id="MBH8579073.1"/>
    </source>
</evidence>
<evidence type="ECO:0000313" key="6">
    <source>
        <dbReference type="Proteomes" id="UP000651738"/>
    </source>
</evidence>
<keyword evidence="5" id="KW-1185">Reference proteome</keyword>
<accession>A0A510X465</accession>
<dbReference type="AlphaFoldDB" id="A0A510X465"/>
<dbReference type="PANTHER" id="PTHR46797:SF1">
    <property type="entry name" value="METHYLPHOSPHONATE SYNTHASE"/>
    <property type="match status" value="1"/>
</dbReference>
<feature type="domain" description="HTH cro/C1-type" evidence="2">
    <location>
        <begin position="27"/>
        <end position="81"/>
    </location>
</feature>
<keyword evidence="1 3" id="KW-0238">DNA-binding</keyword>
<dbReference type="SMART" id="SM00530">
    <property type="entry name" value="HTH_XRE"/>
    <property type="match status" value="1"/>
</dbReference>
<dbReference type="CDD" id="cd00093">
    <property type="entry name" value="HTH_XRE"/>
    <property type="match status" value="1"/>
</dbReference>
<dbReference type="InterPro" id="IPR014710">
    <property type="entry name" value="RmlC-like_jellyroll"/>
</dbReference>
<dbReference type="InterPro" id="IPR010982">
    <property type="entry name" value="Lambda_DNA-bd_dom_sf"/>
</dbReference>
<dbReference type="GO" id="GO:0003677">
    <property type="term" value="F:DNA binding"/>
    <property type="evidence" value="ECO:0007669"/>
    <property type="project" value="UniProtKB-KW"/>
</dbReference>
<dbReference type="Proteomes" id="UP000651738">
    <property type="component" value="Unassembled WGS sequence"/>
</dbReference>
<comment type="caution">
    <text evidence="3">The sequence shown here is derived from an EMBL/GenBank/DDBJ whole genome shotgun (WGS) entry which is preliminary data.</text>
</comment>
<evidence type="ECO:0000313" key="3">
    <source>
        <dbReference type="EMBL" id="GEK46186.1"/>
    </source>
</evidence>
<dbReference type="EMBL" id="JAEDAF010000002">
    <property type="protein sequence ID" value="MBH8579073.1"/>
    <property type="molecule type" value="Genomic_DNA"/>
</dbReference>
<dbReference type="GO" id="GO:0005829">
    <property type="term" value="C:cytosol"/>
    <property type="evidence" value="ECO:0007669"/>
    <property type="project" value="TreeGrafter"/>
</dbReference>
<dbReference type="SUPFAM" id="SSF47413">
    <property type="entry name" value="lambda repressor-like DNA-binding domains"/>
    <property type="match status" value="1"/>
</dbReference>
<reference evidence="3 5" key="1">
    <citation type="submission" date="2019-07" db="EMBL/GenBank/DDBJ databases">
        <title>Whole genome shotgun sequence of Halomonas pacifica NBRC 102220.</title>
        <authorList>
            <person name="Hosoyama A."/>
            <person name="Uohara A."/>
            <person name="Ohji S."/>
            <person name="Ichikawa N."/>
        </authorList>
    </citation>
    <scope>NUCLEOTIDE SEQUENCE [LARGE SCALE GENOMIC DNA]</scope>
    <source>
        <strain evidence="3 5">NBRC 102220</strain>
    </source>
</reference>
<dbReference type="Pfam" id="PF01381">
    <property type="entry name" value="HTH_3"/>
    <property type="match status" value="1"/>
</dbReference>
<organism evidence="3 5">
    <name type="scientific">Bisbaumannia pacifica</name>
    <dbReference type="NCBI Taxonomy" id="77098"/>
    <lineage>
        <taxon>Bacteria</taxon>
        <taxon>Pseudomonadati</taxon>
        <taxon>Pseudomonadota</taxon>
        <taxon>Gammaproteobacteria</taxon>
        <taxon>Oceanospirillales</taxon>
        <taxon>Halomonadaceae</taxon>
        <taxon>Bisbaumannia</taxon>
    </lineage>
</organism>
<dbReference type="SUPFAM" id="SSF51182">
    <property type="entry name" value="RmlC-like cupins"/>
    <property type="match status" value="1"/>
</dbReference>
<dbReference type="Gene3D" id="2.60.120.10">
    <property type="entry name" value="Jelly Rolls"/>
    <property type="match status" value="1"/>
</dbReference>
<dbReference type="EMBL" id="BJUK01000004">
    <property type="protein sequence ID" value="GEK46186.1"/>
    <property type="molecule type" value="Genomic_DNA"/>
</dbReference>
<dbReference type="Proteomes" id="UP000321275">
    <property type="component" value="Unassembled WGS sequence"/>
</dbReference>
<dbReference type="RefSeq" id="WP_146801471.1">
    <property type="nucleotide sequence ID" value="NZ_BJUK01000004.1"/>
</dbReference>
<evidence type="ECO:0000259" key="2">
    <source>
        <dbReference type="PROSITE" id="PS50943"/>
    </source>
</evidence>
<dbReference type="PANTHER" id="PTHR46797">
    <property type="entry name" value="HTH-TYPE TRANSCRIPTIONAL REGULATOR"/>
    <property type="match status" value="1"/>
</dbReference>
<dbReference type="Gene3D" id="1.10.260.40">
    <property type="entry name" value="lambda repressor-like DNA-binding domains"/>
    <property type="match status" value="1"/>
</dbReference>
<dbReference type="PROSITE" id="PS50943">
    <property type="entry name" value="HTH_CROC1"/>
    <property type="match status" value="1"/>
</dbReference>
<dbReference type="InterPro" id="IPR011051">
    <property type="entry name" value="RmlC_Cupin_sf"/>
</dbReference>
<name>A0A510X465_9GAMM</name>
<evidence type="ECO:0000313" key="5">
    <source>
        <dbReference type="Proteomes" id="UP000321275"/>
    </source>
</evidence>
<dbReference type="GO" id="GO:0003700">
    <property type="term" value="F:DNA-binding transcription factor activity"/>
    <property type="evidence" value="ECO:0007669"/>
    <property type="project" value="TreeGrafter"/>
</dbReference>
<dbReference type="InterPro" id="IPR050807">
    <property type="entry name" value="TransReg_Diox_bact_type"/>
</dbReference>
<proteinExistence type="predicted"/>
<gene>
    <name evidence="3" type="ORF">HPA02_04690</name>
    <name evidence="4" type="ORF">I7V36_03105</name>
</gene>
<sequence length="200" mass="21867">MTATSPPASRPGERSGDLGSQVLSGRVIELRKKRGLTLDQLAAASGVSRSMLSQIERGRANPTLAVTLRIAQAFGLSIGELVDQPWTASRIEVVRSDDANQLFRDDRECRIRTLSPLHMEKSVEFYEIRLSPGARLSSAPHFEGTRELLSVTQGRARIQAGDNVSLLGPGDSAHYHADLDHTIENSGDQELVCFLVVTYQ</sequence>